<dbReference type="SUPFAM" id="SSF51556">
    <property type="entry name" value="Metallo-dependent hydrolases"/>
    <property type="match status" value="1"/>
</dbReference>
<evidence type="ECO:0000313" key="2">
    <source>
        <dbReference type="EMBL" id="MCG2631624.1"/>
    </source>
</evidence>
<proteinExistence type="predicted"/>
<sequence length="60" mass="6491">MRDTNGALAEAIAARPKRLAGFAALPLAAPDQAAKELGRRFKTRKFVGAVIKVQSFWPLP</sequence>
<dbReference type="Proteomes" id="UP001139054">
    <property type="component" value="Unassembled WGS sequence"/>
</dbReference>
<accession>A0A9X1RFB4</accession>
<dbReference type="InterPro" id="IPR032466">
    <property type="entry name" value="Metal_Hydrolase"/>
</dbReference>
<dbReference type="Gene3D" id="3.20.20.140">
    <property type="entry name" value="Metal-dependent hydrolases"/>
    <property type="match status" value="1"/>
</dbReference>
<gene>
    <name evidence="2" type="ORF">L6654_33850</name>
</gene>
<organism evidence="2 3">
    <name type="scientific">Bradyrhizobium zhengyangense</name>
    <dbReference type="NCBI Taxonomy" id="2911009"/>
    <lineage>
        <taxon>Bacteria</taxon>
        <taxon>Pseudomonadati</taxon>
        <taxon>Pseudomonadota</taxon>
        <taxon>Alphaproteobacteria</taxon>
        <taxon>Hyphomicrobiales</taxon>
        <taxon>Nitrobacteraceae</taxon>
        <taxon>Bradyrhizobium</taxon>
    </lineage>
</organism>
<name>A0A9X1RFB4_9BRAD</name>
<reference evidence="2" key="1">
    <citation type="submission" date="2022-01" db="EMBL/GenBank/DDBJ databases">
        <title>Genome sequnece data of strain Bradyrhizobium sp. nov.</title>
        <authorList>
            <person name="Zhang J."/>
        </authorList>
    </citation>
    <scope>NUCLEOTIDE SEQUENCE</scope>
    <source>
        <strain evidence="2">WYCCWR 13023</strain>
    </source>
</reference>
<evidence type="ECO:0000313" key="3">
    <source>
        <dbReference type="Proteomes" id="UP001139054"/>
    </source>
</evidence>
<dbReference type="GO" id="GO:0016787">
    <property type="term" value="F:hydrolase activity"/>
    <property type="evidence" value="ECO:0007669"/>
    <property type="project" value="InterPro"/>
</dbReference>
<comment type="caution">
    <text evidence="2">The sequence shown here is derived from an EMBL/GenBank/DDBJ whole genome shotgun (WGS) entry which is preliminary data.</text>
</comment>
<dbReference type="EMBL" id="JAKLTY010000030">
    <property type="protein sequence ID" value="MCG2631624.1"/>
    <property type="molecule type" value="Genomic_DNA"/>
</dbReference>
<dbReference type="AlphaFoldDB" id="A0A9X1RFB4"/>
<dbReference type="Pfam" id="PF04909">
    <property type="entry name" value="Amidohydro_2"/>
    <property type="match status" value="1"/>
</dbReference>
<feature type="domain" description="Amidohydrolase-related" evidence="1">
    <location>
        <begin position="3"/>
        <end position="54"/>
    </location>
</feature>
<protein>
    <submittedName>
        <fullName evidence="2">Amidohydrolase family protein</fullName>
    </submittedName>
</protein>
<dbReference type="InterPro" id="IPR006680">
    <property type="entry name" value="Amidohydro-rel"/>
</dbReference>
<evidence type="ECO:0000259" key="1">
    <source>
        <dbReference type="Pfam" id="PF04909"/>
    </source>
</evidence>